<keyword evidence="2" id="KW-1185">Reference proteome</keyword>
<name>U7D8P2_9BACT</name>
<dbReference type="Proteomes" id="UP000017148">
    <property type="component" value="Unassembled WGS sequence"/>
</dbReference>
<comment type="caution">
    <text evidence="1">The sequence shown here is derived from an EMBL/GenBank/DDBJ whole genome shotgun (WGS) entry which is preliminary data.</text>
</comment>
<proteinExistence type="predicted"/>
<gene>
    <name evidence="1" type="ORF">CALK_1666</name>
</gene>
<evidence type="ECO:0000313" key="2">
    <source>
        <dbReference type="Proteomes" id="UP000017148"/>
    </source>
</evidence>
<dbReference type="EMBL" id="ASJR01000013">
    <property type="protein sequence ID" value="ERP31462.1"/>
    <property type="molecule type" value="Genomic_DNA"/>
</dbReference>
<accession>U7D8P2</accession>
<dbReference type="OrthoDB" id="9912665at2"/>
<dbReference type="STRING" id="1313304.CALK_1666"/>
<sequence>MFGRGSRTNKQDMHRELFKKQQQVQQVYQKRLSGKNINALNTFLSSGKQPGSAEFFKLHPLVQEVVLKLNLTSIDVMAKHTRNPIKKGVFLLQKAMFKRLARGNQKKRTPKKKKK</sequence>
<reference evidence="1 2" key="1">
    <citation type="journal article" date="2013" name="Environ. Microbiol.">
        <title>Genome analysis of Chitinivibrio alkaliphilus gen. nov., sp. nov., a novel extremely haloalkaliphilic anaerobic chitinolytic bacterium from the candidate phylum Termite Group 3.</title>
        <authorList>
            <person name="Sorokin D.Y."/>
            <person name="Gumerov V.M."/>
            <person name="Rakitin A.L."/>
            <person name="Beletsky A.V."/>
            <person name="Damste J.S."/>
            <person name="Muyzer G."/>
            <person name="Mardanov A.V."/>
            <person name="Ravin N.V."/>
        </authorList>
    </citation>
    <scope>NUCLEOTIDE SEQUENCE [LARGE SCALE GENOMIC DNA]</scope>
    <source>
        <strain evidence="1 2">ACht1</strain>
    </source>
</reference>
<dbReference type="RefSeq" id="WP_022637111.1">
    <property type="nucleotide sequence ID" value="NZ_ASJR01000013.1"/>
</dbReference>
<dbReference type="AlphaFoldDB" id="U7D8P2"/>
<organism evidence="1 2">
    <name type="scientific">Chitinivibrio alkaliphilus ACht1</name>
    <dbReference type="NCBI Taxonomy" id="1313304"/>
    <lineage>
        <taxon>Bacteria</taxon>
        <taxon>Pseudomonadati</taxon>
        <taxon>Fibrobacterota</taxon>
        <taxon>Chitinivibrionia</taxon>
        <taxon>Chitinivibrionales</taxon>
        <taxon>Chitinivibrionaceae</taxon>
        <taxon>Chitinivibrio</taxon>
    </lineage>
</organism>
<evidence type="ECO:0000313" key="1">
    <source>
        <dbReference type="EMBL" id="ERP31462.1"/>
    </source>
</evidence>
<protein>
    <submittedName>
        <fullName evidence="1">Uncharacterized protein</fullName>
    </submittedName>
</protein>